<dbReference type="Proteomes" id="UP000285326">
    <property type="component" value="Unassembled WGS sequence"/>
</dbReference>
<feature type="non-terminal residue" evidence="1">
    <location>
        <position position="1"/>
    </location>
</feature>
<reference evidence="1 2" key="1">
    <citation type="journal article" date="2018" name="BMC Genomics">
        <title>Comparative genome analyses reveal sequence features reflecting distinct modes of host-adaptation between dicot and monocot powdery mildew.</title>
        <authorList>
            <person name="Wu Y."/>
            <person name="Ma X."/>
            <person name="Pan Z."/>
            <person name="Kale S.D."/>
            <person name="Song Y."/>
            <person name="King H."/>
            <person name="Zhang Q."/>
            <person name="Presley C."/>
            <person name="Deng X."/>
            <person name="Wei C.I."/>
            <person name="Xiao S."/>
        </authorList>
    </citation>
    <scope>NUCLEOTIDE SEQUENCE [LARGE SCALE GENOMIC DNA]</scope>
    <source>
        <strain evidence="1">UMSG1</strain>
    </source>
</reference>
<organism evidence="1 2">
    <name type="scientific">Golovinomyces cichoracearum</name>
    <dbReference type="NCBI Taxonomy" id="62708"/>
    <lineage>
        <taxon>Eukaryota</taxon>
        <taxon>Fungi</taxon>
        <taxon>Dikarya</taxon>
        <taxon>Ascomycota</taxon>
        <taxon>Pezizomycotina</taxon>
        <taxon>Leotiomycetes</taxon>
        <taxon>Erysiphales</taxon>
        <taxon>Erysiphaceae</taxon>
        <taxon>Golovinomyces</taxon>
    </lineage>
</organism>
<name>A0A420JBB6_9PEZI</name>
<protein>
    <submittedName>
        <fullName evidence="1">Uncharacterized protein</fullName>
    </submittedName>
</protein>
<proteinExistence type="predicted"/>
<evidence type="ECO:0000313" key="2">
    <source>
        <dbReference type="Proteomes" id="UP000285326"/>
    </source>
</evidence>
<comment type="caution">
    <text evidence="1">The sequence shown here is derived from an EMBL/GenBank/DDBJ whole genome shotgun (WGS) entry which is preliminary data.</text>
</comment>
<dbReference type="EMBL" id="MCBS01014531">
    <property type="protein sequence ID" value="RKF84108.1"/>
    <property type="molecule type" value="Genomic_DNA"/>
</dbReference>
<sequence>QHNKAPPEESYGESSTRCDPSLHYNEVLKLLLSTAAPFIIEEDEDPSFSLFFQFPNTALMNKLKWDINESSPELGTTAIRIPRDLCGIRDLYVAGTGRKRAHMRSIKFDKLGSTSIEELSIEVSVDNDVQMDT</sequence>
<dbReference type="AlphaFoldDB" id="A0A420JBB6"/>
<evidence type="ECO:0000313" key="1">
    <source>
        <dbReference type="EMBL" id="RKF84108.1"/>
    </source>
</evidence>
<gene>
    <name evidence="1" type="ORF">GcM1_145006</name>
</gene>
<accession>A0A420JBB6</accession>